<feature type="chain" id="PRO_5002529561" evidence="2">
    <location>
        <begin position="23"/>
        <end position="426"/>
    </location>
</feature>
<feature type="compositionally biased region" description="Low complexity" evidence="1">
    <location>
        <begin position="259"/>
        <end position="274"/>
    </location>
</feature>
<dbReference type="VEuPathDB" id="MicrosporidiaDB:G9O61_00g010360"/>
<evidence type="ECO:0000256" key="1">
    <source>
        <dbReference type="SAM" id="MobiDB-lite"/>
    </source>
</evidence>
<comment type="caution">
    <text evidence="3">The sequence shown here is derived from an EMBL/GenBank/DDBJ whole genome shotgun (WGS) entry which is preliminary data.</text>
</comment>
<gene>
    <name evidence="3" type="ORF">AAJ76_4600020856</name>
</gene>
<dbReference type="EMBL" id="JPQZ01000046">
    <property type="protein sequence ID" value="KKO74775.1"/>
    <property type="molecule type" value="Genomic_DNA"/>
</dbReference>
<name>A0A0F9WD69_9MICR</name>
<keyword evidence="2" id="KW-0732">Signal</keyword>
<accession>A0A0F9WD69</accession>
<protein>
    <submittedName>
        <fullName evidence="3">Spore wall and anchoring disk complex protein</fullName>
    </submittedName>
</protein>
<dbReference type="RefSeq" id="XP_024330517.1">
    <property type="nucleotide sequence ID" value="XM_024475699.1"/>
</dbReference>
<dbReference type="OrthoDB" id="2195873at2759"/>
<dbReference type="GeneID" id="36320646"/>
<dbReference type="VEuPathDB" id="MicrosporidiaDB:NCER_101082"/>
<evidence type="ECO:0000313" key="3">
    <source>
        <dbReference type="EMBL" id="KKO74775.1"/>
    </source>
</evidence>
<organism evidence="3 4">
    <name type="scientific">Vairimorpha ceranae</name>
    <dbReference type="NCBI Taxonomy" id="40302"/>
    <lineage>
        <taxon>Eukaryota</taxon>
        <taxon>Fungi</taxon>
        <taxon>Fungi incertae sedis</taxon>
        <taxon>Microsporidia</taxon>
        <taxon>Nosematidae</taxon>
        <taxon>Vairimorpha</taxon>
    </lineage>
</organism>
<dbReference type="VEuPathDB" id="MicrosporidiaDB:AAJ76_4600020856"/>
<evidence type="ECO:0000256" key="2">
    <source>
        <dbReference type="SAM" id="SignalP"/>
    </source>
</evidence>
<dbReference type="AlphaFoldDB" id="A0A0F9WD69"/>
<feature type="region of interest" description="Disordered" evidence="1">
    <location>
        <begin position="236"/>
        <end position="275"/>
    </location>
</feature>
<feature type="signal peptide" evidence="2">
    <location>
        <begin position="1"/>
        <end position="22"/>
    </location>
</feature>
<evidence type="ECO:0000313" key="4">
    <source>
        <dbReference type="Proteomes" id="UP000034350"/>
    </source>
</evidence>
<feature type="compositionally biased region" description="Basic residues" evidence="1">
    <location>
        <begin position="239"/>
        <end position="255"/>
    </location>
</feature>
<dbReference type="Proteomes" id="UP000034350">
    <property type="component" value="Unassembled WGS sequence"/>
</dbReference>
<keyword evidence="4" id="KW-1185">Reference proteome</keyword>
<proteinExistence type="predicted"/>
<sequence length="426" mass="48413">MNRLSLLLLLVEIVKSFTAVIAEGTCDQNPYEICTAVNRTGVLANSTNLKILTDLLTEKDVEKAYVYGWEDHKDLYVLYSNGTLVPYIKDRITSKYALCVGDCPCKPKILGADSNTSCCGKKDKPVVESCCGKKDKPVVESCCGKKDKPVVESCCGKKDKPVVESCCGKKDQIKIASPCCGKKDQIKIASPCCGKKDQIKIASPCCTSERTPSYVREPDKDCKSCCALSNQQNESNAYRRNRRQRRLRRRKRHQRRNESSSNESTNNSNNESSSPYYRCYPIPTIRFEEYAEEVPFSPAPVITSCLTTESKSFEIESINENFFTLLAKEELNKVRKKEMVIAVNEGKLFDIPRKLYDPWFLYGLKRRISRDHRVKACLYISDDDQLFAMINGKLFLVDTTDNNIKLEIVHKEKLGCLELHEIVFRM</sequence>
<reference evidence="3 4" key="1">
    <citation type="journal article" date="2015" name="Environ. Microbiol.">
        <title>Genome analyses suggest the presence of polyploidy and recent human-driven expansions in eight global populations of the honeybee pathogen Nosema ceranae.</title>
        <authorList>
            <person name="Pelin A."/>
            <person name="Selman M."/>
            <person name="Aris-Brosou S."/>
            <person name="Farinelli L."/>
            <person name="Corradi N."/>
        </authorList>
    </citation>
    <scope>NUCLEOTIDE SEQUENCE [LARGE SCALE GENOMIC DNA]</scope>
    <source>
        <strain evidence="3 4">PA08 1199</strain>
    </source>
</reference>